<evidence type="ECO:0000256" key="3">
    <source>
        <dbReference type="RuleBase" id="RU363018"/>
    </source>
</evidence>
<dbReference type="GO" id="GO:0005811">
    <property type="term" value="C:lipid droplet"/>
    <property type="evidence" value="ECO:0007669"/>
    <property type="project" value="TreeGrafter"/>
</dbReference>
<evidence type="ECO:0000313" key="5">
    <source>
        <dbReference type="Proteomes" id="UP000662466"/>
    </source>
</evidence>
<dbReference type="Proteomes" id="UP000662466">
    <property type="component" value="Unassembled WGS sequence"/>
</dbReference>
<dbReference type="GO" id="GO:0005783">
    <property type="term" value="C:endoplasmic reticulum"/>
    <property type="evidence" value="ECO:0007669"/>
    <property type="project" value="TreeGrafter"/>
</dbReference>
<dbReference type="InterPro" id="IPR018520">
    <property type="entry name" value="UPP_synth-like_CS"/>
</dbReference>
<comment type="similarity">
    <text evidence="1 3">Belongs to the UPP synthase family.</text>
</comment>
<dbReference type="PROSITE" id="PS01066">
    <property type="entry name" value="UPP_SYNTHASE"/>
    <property type="match status" value="1"/>
</dbReference>
<proteinExistence type="inferred from homology"/>
<dbReference type="InterPro" id="IPR036424">
    <property type="entry name" value="UPP_synth-like_sf"/>
</dbReference>
<dbReference type="EMBL" id="JACBAF010001991">
    <property type="protein sequence ID" value="KAF7170380.1"/>
    <property type="molecule type" value="Genomic_DNA"/>
</dbReference>
<dbReference type="GO" id="GO:0045547">
    <property type="term" value="F:ditrans,polycis-polyprenyl diphosphate synthase [(2E,6E)-farnesyl diphosphate specific] activity"/>
    <property type="evidence" value="ECO:0007669"/>
    <property type="project" value="TreeGrafter"/>
</dbReference>
<dbReference type="CDD" id="cd00475">
    <property type="entry name" value="Cis_IPPS"/>
    <property type="match status" value="1"/>
</dbReference>
<accession>A0A8H6UY13</accession>
<dbReference type="PANTHER" id="PTHR10291:SF43">
    <property type="entry name" value="DEHYDRODOLICHYL DIPHOSPHATE SYNTHASE COMPLEX SUBUNIT DHDDS"/>
    <property type="match status" value="1"/>
</dbReference>
<keyword evidence="2 3" id="KW-0808">Transferase</keyword>
<dbReference type="PANTHER" id="PTHR10291">
    <property type="entry name" value="DEHYDRODOLICHYL DIPHOSPHATE SYNTHASE FAMILY MEMBER"/>
    <property type="match status" value="1"/>
</dbReference>
<evidence type="ECO:0000256" key="2">
    <source>
        <dbReference type="ARBA" id="ARBA00022679"/>
    </source>
</evidence>
<evidence type="ECO:0000313" key="4">
    <source>
        <dbReference type="EMBL" id="KAF7170380.1"/>
    </source>
</evidence>
<comment type="caution">
    <text evidence="4">The sequence shown here is derived from an EMBL/GenBank/DDBJ whole genome shotgun (WGS) entry which is preliminary data.</text>
</comment>
<gene>
    <name evidence="4" type="ORF">CNMCM6106_005109</name>
</gene>
<dbReference type="SUPFAM" id="SSF64005">
    <property type="entry name" value="Undecaprenyl diphosphate synthase"/>
    <property type="match status" value="1"/>
</dbReference>
<dbReference type="GO" id="GO:0016094">
    <property type="term" value="P:polyprenol biosynthetic process"/>
    <property type="evidence" value="ECO:0007669"/>
    <property type="project" value="TreeGrafter"/>
</dbReference>
<dbReference type="Pfam" id="PF01255">
    <property type="entry name" value="Prenyltransf"/>
    <property type="match status" value="1"/>
</dbReference>
<organism evidence="4 5">
    <name type="scientific">Aspergillus hiratsukae</name>
    <dbReference type="NCBI Taxonomy" id="1194566"/>
    <lineage>
        <taxon>Eukaryota</taxon>
        <taxon>Fungi</taxon>
        <taxon>Dikarya</taxon>
        <taxon>Ascomycota</taxon>
        <taxon>Pezizomycotina</taxon>
        <taxon>Eurotiomycetes</taxon>
        <taxon>Eurotiomycetidae</taxon>
        <taxon>Eurotiales</taxon>
        <taxon>Aspergillaceae</taxon>
        <taxon>Aspergillus</taxon>
        <taxon>Aspergillus subgen. Fumigati</taxon>
    </lineage>
</organism>
<reference evidence="4" key="1">
    <citation type="submission" date="2020-06" db="EMBL/GenBank/DDBJ databases">
        <title>Draft genome sequences of strains closely related to Aspergillus parafelis and Aspergillus hiratsukae.</title>
        <authorList>
            <person name="Dos Santos R.A.C."/>
            <person name="Rivero-Menendez O."/>
            <person name="Steenwyk J.L."/>
            <person name="Mead M.E."/>
            <person name="Goldman G.H."/>
            <person name="Alastruey-Izquierdo A."/>
            <person name="Rokas A."/>
        </authorList>
    </citation>
    <scope>NUCLEOTIDE SEQUENCE</scope>
    <source>
        <strain evidence="4">CNM-CM6106</strain>
    </source>
</reference>
<dbReference type="HAMAP" id="MF_01139">
    <property type="entry name" value="ISPT"/>
    <property type="match status" value="1"/>
</dbReference>
<dbReference type="EC" id="2.5.1.-" evidence="3"/>
<dbReference type="NCBIfam" id="TIGR00055">
    <property type="entry name" value="uppS"/>
    <property type="match status" value="1"/>
</dbReference>
<dbReference type="GO" id="GO:1904423">
    <property type="term" value="C:dehydrodolichyl diphosphate synthase complex"/>
    <property type="evidence" value="ECO:0007669"/>
    <property type="project" value="TreeGrafter"/>
</dbReference>
<protein>
    <recommendedName>
        <fullName evidence="3">Alkyl transferase</fullName>
        <ecNumber evidence="3">2.5.1.-</ecNumber>
    </recommendedName>
</protein>
<dbReference type="InterPro" id="IPR001441">
    <property type="entry name" value="UPP_synth-like"/>
</dbReference>
<dbReference type="GO" id="GO:0016020">
    <property type="term" value="C:membrane"/>
    <property type="evidence" value="ECO:0007669"/>
    <property type="project" value="TreeGrafter"/>
</dbReference>
<name>A0A8H6UY13_9EURO</name>
<dbReference type="AlphaFoldDB" id="A0A8H6UY13"/>
<evidence type="ECO:0000256" key="1">
    <source>
        <dbReference type="ARBA" id="ARBA00005432"/>
    </source>
</evidence>
<dbReference type="Gene3D" id="3.40.1180.10">
    <property type="entry name" value="Decaprenyl diphosphate synthase-like"/>
    <property type="match status" value="1"/>
</dbReference>
<sequence length="291" mass="33157">MYIASMMNKALNWNRTRDLLMNIARQGPIPEHIALIMDGNRRFARTHDMPIEQGHRLGAAAMTKVLEACYTAGVKVITVYAFSIENFQRPRDQVESLMALLREQIAIYSAPGGMAEQFDVAVRVLGRLELLDEQTREAITNAVEKTRKPKRGIFNICMSYTSRDEMTRAIRRSVEECPPTATTAQLLSDKMDTADNPPVDLLIRSSGVYRLSDFLLWQCHQDTQIQIVDTLWPEFGIWDLFMVLLRWQRMATTTRRSSSPTVYHQASSSISIALPLLLSFLSALSYYFLTV</sequence>